<dbReference type="Pfam" id="PF04755">
    <property type="entry name" value="PAP_fibrillin"/>
    <property type="match status" value="1"/>
</dbReference>
<proteinExistence type="predicted"/>
<evidence type="ECO:0000259" key="1">
    <source>
        <dbReference type="Pfam" id="PF04755"/>
    </source>
</evidence>
<dbReference type="AlphaFoldDB" id="A0A480A498"/>
<feature type="domain" description="Plastid lipid-associated protein/fibrillin conserved" evidence="1">
    <location>
        <begin position="28"/>
        <end position="247"/>
    </location>
</feature>
<gene>
    <name evidence="2" type="ORF">SR1949_47770</name>
</gene>
<evidence type="ECO:0000313" key="3">
    <source>
        <dbReference type="Proteomes" id="UP000300142"/>
    </source>
</evidence>
<dbReference type="Proteomes" id="UP000300142">
    <property type="component" value="Unassembled WGS sequence"/>
</dbReference>
<dbReference type="RefSeq" id="WP_236104172.1">
    <property type="nucleotide sequence ID" value="NZ_BJCE01000291.1"/>
</dbReference>
<dbReference type="PANTHER" id="PTHR31906">
    <property type="entry name" value="PLASTID-LIPID-ASSOCIATED PROTEIN 4, CHLOROPLASTIC-RELATED"/>
    <property type="match status" value="1"/>
</dbReference>
<name>A0A480A498_9CYAN</name>
<dbReference type="InterPro" id="IPR039633">
    <property type="entry name" value="PAP"/>
</dbReference>
<accession>A0A480A498</accession>
<protein>
    <recommendedName>
        <fullName evidence="1">Plastid lipid-associated protein/fibrillin conserved domain-containing protein</fullName>
    </recommendedName>
</protein>
<evidence type="ECO:0000313" key="2">
    <source>
        <dbReference type="EMBL" id="GCL39649.1"/>
    </source>
</evidence>
<keyword evidence="3" id="KW-1185">Reference proteome</keyword>
<reference evidence="3" key="1">
    <citation type="submission" date="2019-02" db="EMBL/GenBank/DDBJ databases">
        <title>Draft genome sequence of Sphaerospermopsis reniformis NIES-1949.</title>
        <authorList>
            <person name="Yamaguchi H."/>
            <person name="Suzuki S."/>
            <person name="Kawachi M."/>
        </authorList>
    </citation>
    <scope>NUCLEOTIDE SEQUENCE [LARGE SCALE GENOMIC DNA]</scope>
    <source>
        <strain evidence="3">NIES-1949</strain>
    </source>
</reference>
<dbReference type="EMBL" id="BJCE01000291">
    <property type="protein sequence ID" value="GCL39649.1"/>
    <property type="molecule type" value="Genomic_DNA"/>
</dbReference>
<sequence>MIVVDTEKCTAAKTELRQILAACGGNTKDQNVIAAIENLQSFNPTKAPAQSGSLMDSEWLLISAPNFPQGELLANGKYAYTLGRLAFNMFQPTKLKLVIDRVLQPVFPVGNGEQRTHDIVVEFTTIDESVPQLSGIVINQGICQSVSDTLLQVQFTGGILKPQSTTNLEDWKAVFSEQGKPEKRSWQDILMSGFLKLMFGLVPPQTMNPETGEVSFMMNRSPKGRLEILYLDEELRITRGEKGTVLVCERLGSNN</sequence>
<organism evidence="2 3">
    <name type="scientific">Sphaerospermopsis reniformis</name>
    <dbReference type="NCBI Taxonomy" id="531300"/>
    <lineage>
        <taxon>Bacteria</taxon>
        <taxon>Bacillati</taxon>
        <taxon>Cyanobacteriota</taxon>
        <taxon>Cyanophyceae</taxon>
        <taxon>Nostocales</taxon>
        <taxon>Aphanizomenonaceae</taxon>
        <taxon>Sphaerospermopsis</taxon>
    </lineage>
</organism>
<dbReference type="InterPro" id="IPR006843">
    <property type="entry name" value="PAP/fibrillin_dom"/>
</dbReference>
<comment type="caution">
    <text evidence="2">The sequence shown here is derived from an EMBL/GenBank/DDBJ whole genome shotgun (WGS) entry which is preliminary data.</text>
</comment>